<dbReference type="AlphaFoldDB" id="A0A9P5NQW0"/>
<protein>
    <recommendedName>
        <fullName evidence="3">BTB domain-containing protein</fullName>
    </recommendedName>
</protein>
<keyword evidence="2" id="KW-1185">Reference proteome</keyword>
<dbReference type="Gene3D" id="3.30.710.10">
    <property type="entry name" value="Potassium Channel Kv1.1, Chain A"/>
    <property type="match status" value="1"/>
</dbReference>
<comment type="caution">
    <text evidence="1">The sequence shown here is derived from an EMBL/GenBank/DDBJ whole genome shotgun (WGS) entry which is preliminary data.</text>
</comment>
<reference evidence="1" key="1">
    <citation type="submission" date="2020-11" db="EMBL/GenBank/DDBJ databases">
        <authorList>
            <consortium name="DOE Joint Genome Institute"/>
            <person name="Ahrendt S."/>
            <person name="Riley R."/>
            <person name="Andreopoulos W."/>
            <person name="LaButti K."/>
            <person name="Pangilinan J."/>
            <person name="Ruiz-duenas F.J."/>
            <person name="Barrasa J.M."/>
            <person name="Sanchez-Garcia M."/>
            <person name="Camarero S."/>
            <person name="Miyauchi S."/>
            <person name="Serrano A."/>
            <person name="Linde D."/>
            <person name="Babiker R."/>
            <person name="Drula E."/>
            <person name="Ayuso-Fernandez I."/>
            <person name="Pacheco R."/>
            <person name="Padilla G."/>
            <person name="Ferreira P."/>
            <person name="Barriuso J."/>
            <person name="Kellner H."/>
            <person name="Castanera R."/>
            <person name="Alfaro M."/>
            <person name="Ramirez L."/>
            <person name="Pisabarro A.G."/>
            <person name="Kuo A."/>
            <person name="Tritt A."/>
            <person name="Lipzen A."/>
            <person name="He G."/>
            <person name="Yan M."/>
            <person name="Ng V."/>
            <person name="Cullen D."/>
            <person name="Martin F."/>
            <person name="Rosso M.-N."/>
            <person name="Henrissat B."/>
            <person name="Hibbett D."/>
            <person name="Martinez A.T."/>
            <person name="Grigoriev I.V."/>
        </authorList>
    </citation>
    <scope>NUCLEOTIDE SEQUENCE</scope>
    <source>
        <strain evidence="1">AH 44721</strain>
    </source>
</reference>
<name>A0A9P5NQW0_GYMJU</name>
<evidence type="ECO:0000313" key="1">
    <source>
        <dbReference type="EMBL" id="KAF8902372.1"/>
    </source>
</evidence>
<evidence type="ECO:0008006" key="3">
    <source>
        <dbReference type="Google" id="ProtNLM"/>
    </source>
</evidence>
<dbReference type="OrthoDB" id="3184970at2759"/>
<dbReference type="EMBL" id="JADNYJ010000036">
    <property type="protein sequence ID" value="KAF8902372.1"/>
    <property type="molecule type" value="Genomic_DNA"/>
</dbReference>
<accession>A0A9P5NQW0</accession>
<evidence type="ECO:0000313" key="2">
    <source>
        <dbReference type="Proteomes" id="UP000724874"/>
    </source>
</evidence>
<dbReference type="Proteomes" id="UP000724874">
    <property type="component" value="Unassembled WGS sequence"/>
</dbReference>
<proteinExistence type="predicted"/>
<gene>
    <name evidence="1" type="ORF">CPB84DRAFT_859943</name>
</gene>
<organism evidence="1 2">
    <name type="scientific">Gymnopilus junonius</name>
    <name type="common">Spectacular rustgill mushroom</name>
    <name type="synonym">Gymnopilus spectabilis subsp. junonius</name>
    <dbReference type="NCBI Taxonomy" id="109634"/>
    <lineage>
        <taxon>Eukaryota</taxon>
        <taxon>Fungi</taxon>
        <taxon>Dikarya</taxon>
        <taxon>Basidiomycota</taxon>
        <taxon>Agaricomycotina</taxon>
        <taxon>Agaricomycetes</taxon>
        <taxon>Agaricomycetidae</taxon>
        <taxon>Agaricales</taxon>
        <taxon>Agaricineae</taxon>
        <taxon>Hymenogastraceae</taxon>
        <taxon>Gymnopilus</taxon>
    </lineage>
</organism>
<sequence length="117" mass="13137">MDDRFNPNNSDVKIHSNDGIEFELHRTLLEACTGAFPGLESITAGHSKVIQLAEPGNILSVLFEFIYPREHPDLDDEGFEFVAALADSVMKYEVYSAMFTCNTRMRYAPLNLASQYG</sequence>
<dbReference type="InterPro" id="IPR011333">
    <property type="entry name" value="SKP1/BTB/POZ_sf"/>
</dbReference>